<gene>
    <name evidence="2" type="ORF">DFH08DRAFT_934483</name>
</gene>
<accession>A0AAD7ABJ9</accession>
<evidence type="ECO:0000313" key="2">
    <source>
        <dbReference type="EMBL" id="KAJ7353646.1"/>
    </source>
</evidence>
<dbReference type="EMBL" id="JARIHO010000011">
    <property type="protein sequence ID" value="KAJ7353646.1"/>
    <property type="molecule type" value="Genomic_DNA"/>
</dbReference>
<feature type="region of interest" description="Disordered" evidence="1">
    <location>
        <begin position="1"/>
        <end position="23"/>
    </location>
</feature>
<dbReference type="Proteomes" id="UP001218218">
    <property type="component" value="Unassembled WGS sequence"/>
</dbReference>
<evidence type="ECO:0000256" key="1">
    <source>
        <dbReference type="SAM" id="MobiDB-lite"/>
    </source>
</evidence>
<reference evidence="2" key="1">
    <citation type="submission" date="2023-03" db="EMBL/GenBank/DDBJ databases">
        <title>Massive genome expansion in bonnet fungi (Mycena s.s.) driven by repeated elements and novel gene families across ecological guilds.</title>
        <authorList>
            <consortium name="Lawrence Berkeley National Laboratory"/>
            <person name="Harder C.B."/>
            <person name="Miyauchi S."/>
            <person name="Viragh M."/>
            <person name="Kuo A."/>
            <person name="Thoen E."/>
            <person name="Andreopoulos B."/>
            <person name="Lu D."/>
            <person name="Skrede I."/>
            <person name="Drula E."/>
            <person name="Henrissat B."/>
            <person name="Morin E."/>
            <person name="Kohler A."/>
            <person name="Barry K."/>
            <person name="LaButti K."/>
            <person name="Morin E."/>
            <person name="Salamov A."/>
            <person name="Lipzen A."/>
            <person name="Mereny Z."/>
            <person name="Hegedus B."/>
            <person name="Baldrian P."/>
            <person name="Stursova M."/>
            <person name="Weitz H."/>
            <person name="Taylor A."/>
            <person name="Grigoriev I.V."/>
            <person name="Nagy L.G."/>
            <person name="Martin F."/>
            <person name="Kauserud H."/>
        </authorList>
    </citation>
    <scope>NUCLEOTIDE SEQUENCE</scope>
    <source>
        <strain evidence="2">CBHHK002</strain>
    </source>
</reference>
<name>A0AAD7ABJ9_9AGAR</name>
<protein>
    <submittedName>
        <fullName evidence="2">Uncharacterized protein</fullName>
    </submittedName>
</protein>
<organism evidence="2 3">
    <name type="scientific">Mycena albidolilacea</name>
    <dbReference type="NCBI Taxonomy" id="1033008"/>
    <lineage>
        <taxon>Eukaryota</taxon>
        <taxon>Fungi</taxon>
        <taxon>Dikarya</taxon>
        <taxon>Basidiomycota</taxon>
        <taxon>Agaricomycotina</taxon>
        <taxon>Agaricomycetes</taxon>
        <taxon>Agaricomycetidae</taxon>
        <taxon>Agaricales</taxon>
        <taxon>Marasmiineae</taxon>
        <taxon>Mycenaceae</taxon>
        <taxon>Mycena</taxon>
    </lineage>
</organism>
<evidence type="ECO:0000313" key="3">
    <source>
        <dbReference type="Proteomes" id="UP001218218"/>
    </source>
</evidence>
<sequence length="414" mass="45910">MHYFCLPSSPSSHMLPTSRSEASGLAGHKRKAADWDDNSEHLMFQVFSRLRQEALFSAVEEDEWDGMTARVLNDPKLRTPKVTLSPFTEALPFFRELCDYTDQSIDIREDDAPLEDKYEAVAADLEENVLWKGLRDHVVMEKEVSSRTVIDMIVLTAVGLAQQQISQQPDVDDALRLRHNPEAPPRHEQDGAELNSWVVVRQEVDIPDQLVRSGLAFHGILDYLLAVIPARKVAHRSARWGPRQGFLTGSELYGSPAGSVNHIRKSLAAILEAKAKVPMDSIKAMAQIAAQGAALCVFTQRPSVINTLSDGVRWRFFCVEKADEVSPSQRPIASSSTSGPKTSSSRNAAPGNDRRSSLRSASKSQPRKPFKISGTRMLNIFESKRDLAIVLRLLTLSILADAEEFTRLASGIDP</sequence>
<dbReference type="AlphaFoldDB" id="A0AAD7ABJ9"/>
<keyword evidence="3" id="KW-1185">Reference proteome</keyword>
<comment type="caution">
    <text evidence="2">The sequence shown here is derived from an EMBL/GenBank/DDBJ whole genome shotgun (WGS) entry which is preliminary data.</text>
</comment>
<feature type="compositionally biased region" description="Polar residues" evidence="1">
    <location>
        <begin position="8"/>
        <end position="21"/>
    </location>
</feature>
<feature type="region of interest" description="Disordered" evidence="1">
    <location>
        <begin position="328"/>
        <end position="370"/>
    </location>
</feature>
<feature type="compositionally biased region" description="Low complexity" evidence="1">
    <location>
        <begin position="334"/>
        <end position="345"/>
    </location>
</feature>
<proteinExistence type="predicted"/>